<keyword evidence="4 6" id="KW-1133">Transmembrane helix</keyword>
<reference evidence="7 8" key="1">
    <citation type="submission" date="2023-08" db="EMBL/GenBank/DDBJ databases">
        <title>Implementing the SeqCode for naming new Mesorhizobium species isolated from Vachellia karroo root nodules.</title>
        <authorList>
            <person name="Van Lill M."/>
        </authorList>
    </citation>
    <scope>NUCLEOTIDE SEQUENCE [LARGE SCALE GENOMIC DNA]</scope>
    <source>
        <strain evidence="7 8">VK2B</strain>
    </source>
</reference>
<name>A0ABU4YEB8_9HYPH</name>
<evidence type="ECO:0000256" key="1">
    <source>
        <dbReference type="ARBA" id="ARBA00004651"/>
    </source>
</evidence>
<accession>A0ABU4YEB8</accession>
<feature type="transmembrane region" description="Helical" evidence="6">
    <location>
        <begin position="292"/>
        <end position="315"/>
    </location>
</feature>
<feature type="transmembrane region" description="Helical" evidence="6">
    <location>
        <begin position="115"/>
        <end position="138"/>
    </location>
</feature>
<comment type="subcellular location">
    <subcellularLocation>
        <location evidence="1">Cell membrane</location>
        <topology evidence="1">Multi-pass membrane protein</topology>
    </subcellularLocation>
</comment>
<keyword evidence="8" id="KW-1185">Reference proteome</keyword>
<dbReference type="PANTHER" id="PTHR30250:SF11">
    <property type="entry name" value="O-ANTIGEN TRANSPORTER-RELATED"/>
    <property type="match status" value="1"/>
</dbReference>
<evidence type="ECO:0000313" key="8">
    <source>
        <dbReference type="Proteomes" id="UP001280156"/>
    </source>
</evidence>
<comment type="caution">
    <text evidence="7">The sequence shown here is derived from an EMBL/GenBank/DDBJ whole genome shotgun (WGS) entry which is preliminary data.</text>
</comment>
<feature type="transmembrane region" description="Helical" evidence="6">
    <location>
        <begin position="327"/>
        <end position="348"/>
    </location>
</feature>
<dbReference type="EMBL" id="JAVIIV010000003">
    <property type="protein sequence ID" value="MDX8484628.1"/>
    <property type="molecule type" value="Genomic_DNA"/>
</dbReference>
<keyword evidence="3 6" id="KW-0812">Transmembrane</keyword>
<evidence type="ECO:0000256" key="2">
    <source>
        <dbReference type="ARBA" id="ARBA00022475"/>
    </source>
</evidence>
<gene>
    <name evidence="7" type="ORF">RFM52_05465</name>
</gene>
<feature type="transmembrane region" description="Helical" evidence="6">
    <location>
        <begin position="217"/>
        <end position="243"/>
    </location>
</feature>
<feature type="transmembrane region" description="Helical" evidence="6">
    <location>
        <begin position="360"/>
        <end position="381"/>
    </location>
</feature>
<keyword evidence="2" id="KW-1003">Cell membrane</keyword>
<feature type="transmembrane region" description="Helical" evidence="6">
    <location>
        <begin position="150"/>
        <end position="169"/>
    </location>
</feature>
<evidence type="ECO:0000256" key="5">
    <source>
        <dbReference type="ARBA" id="ARBA00023136"/>
    </source>
</evidence>
<keyword evidence="5 6" id="KW-0472">Membrane</keyword>
<evidence type="ECO:0000256" key="6">
    <source>
        <dbReference type="SAM" id="Phobius"/>
    </source>
</evidence>
<dbReference type="InterPro" id="IPR002797">
    <property type="entry name" value="Polysacc_synth"/>
</dbReference>
<feature type="transmembrane region" description="Helical" evidence="6">
    <location>
        <begin position="249"/>
        <end position="271"/>
    </location>
</feature>
<feature type="transmembrane region" description="Helical" evidence="6">
    <location>
        <begin position="387"/>
        <end position="408"/>
    </location>
</feature>
<dbReference type="Pfam" id="PF01943">
    <property type="entry name" value="Polysacc_synt"/>
    <property type="match status" value="1"/>
</dbReference>
<evidence type="ECO:0000313" key="7">
    <source>
        <dbReference type="EMBL" id="MDX8484628.1"/>
    </source>
</evidence>
<evidence type="ECO:0000256" key="3">
    <source>
        <dbReference type="ARBA" id="ARBA00022692"/>
    </source>
</evidence>
<feature type="transmembrane region" description="Helical" evidence="6">
    <location>
        <begin position="36"/>
        <end position="57"/>
    </location>
</feature>
<evidence type="ECO:0000256" key="4">
    <source>
        <dbReference type="ARBA" id="ARBA00022989"/>
    </source>
</evidence>
<feature type="transmembrane region" description="Helical" evidence="6">
    <location>
        <begin position="175"/>
        <end position="196"/>
    </location>
</feature>
<dbReference type="Proteomes" id="UP001280156">
    <property type="component" value="Unassembled WGS sequence"/>
</dbReference>
<dbReference type="InterPro" id="IPR050833">
    <property type="entry name" value="Poly_Biosynth_Transport"/>
</dbReference>
<sequence length="435" mass="45510">MLASIFALLVYVSGAGLTSIAQLGIARMVGATSYGIYSYALAWSMVLATLSTLGFNLSLLRFVPEYRAAGRSDLARGVIIVALWWSLTAAVLAGLTGAGLVVFSRRLHGELQTAMLLAMAAVPLMTAYALGATLVRAFGGVVSALLPERVARDGLLLALLAGAAFSGWVTLDARLAMTAVVTSSAVTVLLVLVTAIKMRPADLLTAQASFTWRRWRSAIPPTMLITGLDAFVSRTGVMLLGWTGRVHDAGIFALALNVALLVGLSSVAVSTMFSPTAADLHARKDHQSLQRLFSRAAVLSFSGALALAVPLFVVIEPLLGWFGEDFAAGAPIARILIMGYLCSAFCGPQLNLLTMTGHEWAAAATMVSGAVANVAACAVGIALDGSIGAAVGFTLALVVWNLGMAIYIRKRLNIVPGLIFATSALRVGQFRARWG</sequence>
<organism evidence="7 8">
    <name type="scientific">Mesorhizobium humile</name>
    <dbReference type="NCBI Taxonomy" id="3072313"/>
    <lineage>
        <taxon>Bacteria</taxon>
        <taxon>Pseudomonadati</taxon>
        <taxon>Pseudomonadota</taxon>
        <taxon>Alphaproteobacteria</taxon>
        <taxon>Hyphomicrobiales</taxon>
        <taxon>Phyllobacteriaceae</taxon>
        <taxon>Mesorhizobium</taxon>
    </lineage>
</organism>
<protein>
    <submittedName>
        <fullName evidence="7">Oligosaccharide flippase family protein</fullName>
    </submittedName>
</protein>
<feature type="transmembrane region" description="Helical" evidence="6">
    <location>
        <begin position="78"/>
        <end position="103"/>
    </location>
</feature>
<proteinExistence type="predicted"/>
<dbReference type="PANTHER" id="PTHR30250">
    <property type="entry name" value="PST FAMILY PREDICTED COLANIC ACID TRANSPORTER"/>
    <property type="match status" value="1"/>
</dbReference>